<evidence type="ECO:0000313" key="2">
    <source>
        <dbReference type="EMBL" id="MBX57646.1"/>
    </source>
</evidence>
<keyword evidence="1" id="KW-0812">Transmembrane</keyword>
<keyword evidence="1" id="KW-0472">Membrane</keyword>
<dbReference type="AlphaFoldDB" id="A0A2P2PSC1"/>
<evidence type="ECO:0000256" key="1">
    <source>
        <dbReference type="SAM" id="Phobius"/>
    </source>
</evidence>
<dbReference type="EMBL" id="GGEC01077162">
    <property type="protein sequence ID" value="MBX57646.1"/>
    <property type="molecule type" value="Transcribed_RNA"/>
</dbReference>
<protein>
    <submittedName>
        <fullName evidence="2">Uncharacterized protein</fullName>
    </submittedName>
</protein>
<reference evidence="2" key="1">
    <citation type="submission" date="2018-02" db="EMBL/GenBank/DDBJ databases">
        <title>Rhizophora mucronata_Transcriptome.</title>
        <authorList>
            <person name="Meera S.P."/>
            <person name="Sreeshan A."/>
            <person name="Augustine A."/>
        </authorList>
    </citation>
    <scope>NUCLEOTIDE SEQUENCE</scope>
    <source>
        <tissue evidence="2">Leaf</tissue>
    </source>
</reference>
<name>A0A2P2PSC1_RHIMU</name>
<accession>A0A2P2PSC1</accession>
<feature type="transmembrane region" description="Helical" evidence="1">
    <location>
        <begin position="20"/>
        <end position="41"/>
    </location>
</feature>
<sequence length="43" mass="4825">MFPNLLIGEFSYIKCPSHVVMIVGCYMLLIFHASLLNVNIVSP</sequence>
<proteinExistence type="predicted"/>
<keyword evidence="1" id="KW-1133">Transmembrane helix</keyword>
<organism evidence="2">
    <name type="scientific">Rhizophora mucronata</name>
    <name type="common">Asiatic mangrove</name>
    <dbReference type="NCBI Taxonomy" id="61149"/>
    <lineage>
        <taxon>Eukaryota</taxon>
        <taxon>Viridiplantae</taxon>
        <taxon>Streptophyta</taxon>
        <taxon>Embryophyta</taxon>
        <taxon>Tracheophyta</taxon>
        <taxon>Spermatophyta</taxon>
        <taxon>Magnoliopsida</taxon>
        <taxon>eudicotyledons</taxon>
        <taxon>Gunneridae</taxon>
        <taxon>Pentapetalae</taxon>
        <taxon>rosids</taxon>
        <taxon>fabids</taxon>
        <taxon>Malpighiales</taxon>
        <taxon>Rhizophoraceae</taxon>
        <taxon>Rhizophora</taxon>
    </lineage>
</organism>